<name>A0A363NTF8_9SPHI</name>
<dbReference type="AlphaFoldDB" id="A0A363NTF8"/>
<evidence type="ECO:0000313" key="1">
    <source>
        <dbReference type="EMBL" id="PUV24105.1"/>
    </source>
</evidence>
<proteinExistence type="predicted"/>
<evidence type="ECO:0000313" key="2">
    <source>
        <dbReference type="Proteomes" id="UP000250831"/>
    </source>
</evidence>
<organism evidence="1 2">
    <name type="scientific">Sphingobacterium athyrii</name>
    <dbReference type="NCBI Taxonomy" id="2152717"/>
    <lineage>
        <taxon>Bacteria</taxon>
        <taxon>Pseudomonadati</taxon>
        <taxon>Bacteroidota</taxon>
        <taxon>Sphingobacteriia</taxon>
        <taxon>Sphingobacteriales</taxon>
        <taxon>Sphingobacteriaceae</taxon>
        <taxon>Sphingobacterium</taxon>
    </lineage>
</organism>
<reference evidence="1 2" key="1">
    <citation type="submission" date="2018-04" db="EMBL/GenBank/DDBJ databases">
        <title>Sphingobacterium sp. M46 Genome.</title>
        <authorList>
            <person name="Cheng J."/>
            <person name="Li Y."/>
        </authorList>
    </citation>
    <scope>NUCLEOTIDE SEQUENCE [LARGE SCALE GENOMIC DNA]</scope>
    <source>
        <strain evidence="1 2">M46</strain>
    </source>
</reference>
<evidence type="ECO:0008006" key="3">
    <source>
        <dbReference type="Google" id="ProtNLM"/>
    </source>
</evidence>
<keyword evidence="2" id="KW-1185">Reference proteome</keyword>
<comment type="caution">
    <text evidence="1">The sequence shown here is derived from an EMBL/GenBank/DDBJ whole genome shotgun (WGS) entry which is preliminary data.</text>
</comment>
<accession>A0A363NTF8</accession>
<dbReference type="Proteomes" id="UP000250831">
    <property type="component" value="Unassembled WGS sequence"/>
</dbReference>
<dbReference type="EMBL" id="QCXX01000003">
    <property type="protein sequence ID" value="PUV24105.1"/>
    <property type="molecule type" value="Genomic_DNA"/>
</dbReference>
<sequence length="207" mass="23796">MKEINKHHNMRTLAIALFSVVFIFSCISCTSISPKYLAQTAAAHSVSKVEMKKTYIFDNYPQKIIGHNHGSQEKSAAYNEYCLWNYIEPNYYKTDSLHYLYKTSLELTKKNKIHFKLIDTLGNVVRERTRKVKSEPQNFVSFRNTDLDIYVLVNRFFTQTICFALDNHGDLVVPSESTAGGFLILFPLASALNHDVYTYCRVDTVAN</sequence>
<dbReference type="OrthoDB" id="704485at2"/>
<gene>
    <name evidence="1" type="ORF">DCO56_12095</name>
</gene>
<protein>
    <recommendedName>
        <fullName evidence="3">Lipoprotein</fullName>
    </recommendedName>
</protein>
<dbReference type="RefSeq" id="WP_108634033.1">
    <property type="nucleotide sequence ID" value="NZ_QCXX01000003.1"/>
</dbReference>
<dbReference type="PROSITE" id="PS51257">
    <property type="entry name" value="PROKAR_LIPOPROTEIN"/>
    <property type="match status" value="1"/>
</dbReference>